<proteinExistence type="predicted"/>
<reference evidence="1 2" key="1">
    <citation type="submission" date="2016-11" db="EMBL/GenBank/DDBJ databases">
        <authorList>
            <person name="Jaros S."/>
            <person name="Januszkiewicz K."/>
            <person name="Wedrychowicz H."/>
        </authorList>
    </citation>
    <scope>NUCLEOTIDE SEQUENCE [LARGE SCALE GENOMIC DNA]</scope>
    <source>
        <strain evidence="1 2">GAS242</strain>
    </source>
</reference>
<dbReference type="EMBL" id="LT670818">
    <property type="protein sequence ID" value="SHH21124.1"/>
    <property type="molecule type" value="Genomic_DNA"/>
</dbReference>
<name>A0A1M5R408_9BRAD</name>
<organism evidence="1 2">
    <name type="scientific">Bradyrhizobium erythrophlei</name>
    <dbReference type="NCBI Taxonomy" id="1437360"/>
    <lineage>
        <taxon>Bacteria</taxon>
        <taxon>Pseudomonadati</taxon>
        <taxon>Pseudomonadota</taxon>
        <taxon>Alphaproteobacteria</taxon>
        <taxon>Hyphomicrobiales</taxon>
        <taxon>Nitrobacteraceae</taxon>
        <taxon>Bradyrhizobium</taxon>
    </lineage>
</organism>
<dbReference type="AlphaFoldDB" id="A0A1M5R408"/>
<dbReference type="Proteomes" id="UP000190675">
    <property type="component" value="Chromosome I"/>
</dbReference>
<evidence type="ECO:0000313" key="1">
    <source>
        <dbReference type="EMBL" id="SHH21124.1"/>
    </source>
</evidence>
<evidence type="ECO:0000313" key="2">
    <source>
        <dbReference type="Proteomes" id="UP000190675"/>
    </source>
</evidence>
<gene>
    <name evidence="1" type="ORF">SAMN05444169_6335</name>
</gene>
<sequence length="179" mass="19766">MTKCPRPKAFKDQMFMPSDAVLRAVGRVAAVSAGIEDELHAIYWKLLSVTDAVGVVITGDMRVSRLCEDLLKLAKATKVPPRIYDDLADVIADLKSKNQKRNEVIHWIWDKGGVAPPAYKAGRQNVKYTAKIVNELADDLIWIEARLTSHALTDKGLQDARAKLGSNADLYAPAPWLVS</sequence>
<protein>
    <submittedName>
        <fullName evidence="1">Uncharacterized protein</fullName>
    </submittedName>
</protein>
<accession>A0A1M5R408</accession>